<evidence type="ECO:0000256" key="1">
    <source>
        <dbReference type="ARBA" id="ARBA00007527"/>
    </source>
</evidence>
<feature type="chain" id="PRO_5007592990" evidence="4">
    <location>
        <begin position="22"/>
        <end position="688"/>
    </location>
</feature>
<dbReference type="STRING" id="361077.A0A151Z8K7"/>
<dbReference type="PANTHER" id="PTHR10858">
    <property type="entry name" value="DEOXYRIBONUCLEASE II"/>
    <property type="match status" value="1"/>
</dbReference>
<dbReference type="AlphaFoldDB" id="A0A151Z8K7"/>
<keyword evidence="6" id="KW-1185">Reference proteome</keyword>
<dbReference type="InParanoid" id="A0A151Z8K7"/>
<feature type="signal peptide" evidence="4">
    <location>
        <begin position="1"/>
        <end position="21"/>
    </location>
</feature>
<evidence type="ECO:0000313" key="5">
    <source>
        <dbReference type="EMBL" id="KYQ90282.1"/>
    </source>
</evidence>
<feature type="region of interest" description="Disordered" evidence="3">
    <location>
        <begin position="629"/>
        <end position="688"/>
    </location>
</feature>
<dbReference type="OMA" id="YEMINHI"/>
<dbReference type="OrthoDB" id="23923at2759"/>
<comment type="similarity">
    <text evidence="1">Belongs to the DNase II family.</text>
</comment>
<organism evidence="5 6">
    <name type="scientific">Tieghemostelium lacteum</name>
    <name type="common">Slime mold</name>
    <name type="synonym">Dictyostelium lacteum</name>
    <dbReference type="NCBI Taxonomy" id="361077"/>
    <lineage>
        <taxon>Eukaryota</taxon>
        <taxon>Amoebozoa</taxon>
        <taxon>Evosea</taxon>
        <taxon>Eumycetozoa</taxon>
        <taxon>Dictyostelia</taxon>
        <taxon>Dictyosteliales</taxon>
        <taxon>Raperosteliaceae</taxon>
        <taxon>Tieghemostelium</taxon>
    </lineage>
</organism>
<name>A0A151Z8K7_TIELA</name>
<dbReference type="InterPro" id="IPR004947">
    <property type="entry name" value="DNase_II"/>
</dbReference>
<dbReference type="PANTHER" id="PTHR10858:SF23">
    <property type="entry name" value="DEOXYRIBONUCLEASE II"/>
    <property type="match status" value="1"/>
</dbReference>
<comment type="caution">
    <text evidence="5">The sequence shown here is derived from an EMBL/GenBank/DDBJ whole genome shotgun (WGS) entry which is preliminary data.</text>
</comment>
<evidence type="ECO:0000313" key="6">
    <source>
        <dbReference type="Proteomes" id="UP000076078"/>
    </source>
</evidence>
<reference evidence="5 6" key="1">
    <citation type="submission" date="2015-12" db="EMBL/GenBank/DDBJ databases">
        <title>Dictyostelia acquired genes for synthesis and detection of signals that induce cell-type specialization by lateral gene transfer from prokaryotes.</title>
        <authorList>
            <person name="Gloeckner G."/>
            <person name="Schaap P."/>
        </authorList>
    </citation>
    <scope>NUCLEOTIDE SEQUENCE [LARGE SCALE GENOMIC DNA]</scope>
    <source>
        <strain evidence="5 6">TK</strain>
    </source>
</reference>
<dbReference type="Proteomes" id="UP000076078">
    <property type="component" value="Unassembled WGS sequence"/>
</dbReference>
<protein>
    <submittedName>
        <fullName evidence="5">Uncharacterized protein</fullName>
    </submittedName>
</protein>
<keyword evidence="2" id="KW-0378">Hydrolase</keyword>
<dbReference type="Pfam" id="PF03265">
    <property type="entry name" value="DNase_II"/>
    <property type="match status" value="1"/>
</dbReference>
<evidence type="ECO:0000256" key="3">
    <source>
        <dbReference type="SAM" id="MobiDB-lite"/>
    </source>
</evidence>
<evidence type="ECO:0000256" key="2">
    <source>
        <dbReference type="ARBA" id="ARBA00022801"/>
    </source>
</evidence>
<evidence type="ECO:0000256" key="4">
    <source>
        <dbReference type="SAM" id="SignalP"/>
    </source>
</evidence>
<keyword evidence="4" id="KW-0732">Signal</keyword>
<proteinExistence type="inferred from homology"/>
<gene>
    <name evidence="5" type="ORF">DLAC_08884</name>
</gene>
<dbReference type="GO" id="GO:0004531">
    <property type="term" value="F:deoxyribonuclease II activity"/>
    <property type="evidence" value="ECO:0007669"/>
    <property type="project" value="InterPro"/>
</dbReference>
<sequence>MKYFIVTLLLLLFILIGTNDAYDQCLDYNGNPVDFWFILNKQQQSSDKKREADFDNVGYIYVDSNDLVIETIQDGEYLDFMDITNLEREDDDDPKSLITLIEQHTNTAFERNQGVYRACTITGDNGEQIINEKYATDPDCIEALKEFSAQTWYHDTLRPDELGGTGIKHLTEQEKNNRYQHQLALSAKRTKEREGKSVIFDNEEKEHYKKELGKKMPMDIREFPTELLYQPSSTFRTAHAKFLVSLDIETSNGYIIDHSVNIPSGVQLDENNNNAPFEEPKIFDSDQGTIFKFQFSQHFFCFNFKKDDFEGIMELIKGVNPKYVKSNYIHNQESFLDPKYNVKLLIDRNGEELSDMCSNFYNLIYTEAIHKQITQGVNPDTITSDSIVKDLLSVDVSFLEENECLKTMDLTIGEKMLPITMFGFNARKFPQGYDVNKKLSVHTFVKEQSDDIQMNYPHLHYVNYGIDPYTLIAKEFKGKFYVSTFPQSGRINVPTVAGEDFQILMLKEWSFGKARHEKLLFSDHSNTVSPGRVCIGDGNRNAVHTLYFGMIICFESITLTSMLNSHIEHVSLTNAYKWDPNMDFAMVDQKRDIGGGDETGLPHFVQSLVPKDTEDIYIFKIPQFIRGNGRAPSSRVKKETKRFDPSKYELKRKRVNDGDGGKAKRSRTGAYTGIVNNAQKSSDEDFDV</sequence>
<accession>A0A151Z8K7</accession>
<dbReference type="EMBL" id="LODT01000037">
    <property type="protein sequence ID" value="KYQ90282.1"/>
    <property type="molecule type" value="Genomic_DNA"/>
</dbReference>
<feature type="compositionally biased region" description="Basic and acidic residues" evidence="3">
    <location>
        <begin position="641"/>
        <end position="662"/>
    </location>
</feature>